<reference evidence="3" key="2">
    <citation type="submission" date="2023-02" db="EMBL/GenBank/DDBJ databases">
        <authorList>
            <consortium name="DOE Joint Genome Institute"/>
            <person name="Mondo S.J."/>
            <person name="Chang Y."/>
            <person name="Wang Y."/>
            <person name="Ahrendt S."/>
            <person name="Andreopoulos W."/>
            <person name="Barry K."/>
            <person name="Beard J."/>
            <person name="Benny G.L."/>
            <person name="Blankenship S."/>
            <person name="Bonito G."/>
            <person name="Cuomo C."/>
            <person name="Desiro A."/>
            <person name="Gervers K.A."/>
            <person name="Hundley H."/>
            <person name="Kuo A."/>
            <person name="LaButti K."/>
            <person name="Lang B.F."/>
            <person name="Lipzen A."/>
            <person name="O'Donnell K."/>
            <person name="Pangilinan J."/>
            <person name="Reynolds N."/>
            <person name="Sandor L."/>
            <person name="Smith M.W."/>
            <person name="Tsang A."/>
            <person name="Grigoriev I.V."/>
            <person name="Stajich J.E."/>
            <person name="Spatafora J.W."/>
        </authorList>
    </citation>
    <scope>NUCLEOTIDE SEQUENCE</scope>
    <source>
        <strain evidence="3">RSA 2281</strain>
    </source>
</reference>
<dbReference type="Proteomes" id="UP001209540">
    <property type="component" value="Unassembled WGS sequence"/>
</dbReference>
<dbReference type="SUPFAM" id="SSF81383">
    <property type="entry name" value="F-box domain"/>
    <property type="match status" value="1"/>
</dbReference>
<name>A0AAD5KC15_9FUNG</name>
<dbReference type="InterPro" id="IPR036047">
    <property type="entry name" value="F-box-like_dom_sf"/>
</dbReference>
<feature type="region of interest" description="Disordered" evidence="1">
    <location>
        <begin position="33"/>
        <end position="62"/>
    </location>
</feature>
<dbReference type="AlphaFoldDB" id="A0AAD5KC15"/>
<dbReference type="EMBL" id="JAIXMP010000001">
    <property type="protein sequence ID" value="KAI9278540.1"/>
    <property type="molecule type" value="Genomic_DNA"/>
</dbReference>
<feature type="domain" description="F-box" evidence="2">
    <location>
        <begin position="90"/>
        <end position="138"/>
    </location>
</feature>
<comment type="caution">
    <text evidence="3">The sequence shown here is derived from an EMBL/GenBank/DDBJ whole genome shotgun (WGS) entry which is preliminary data.</text>
</comment>
<proteinExistence type="predicted"/>
<dbReference type="PROSITE" id="PS50181">
    <property type="entry name" value="FBOX"/>
    <property type="match status" value="1"/>
</dbReference>
<dbReference type="Gene3D" id="3.80.10.10">
    <property type="entry name" value="Ribonuclease Inhibitor"/>
    <property type="match status" value="1"/>
</dbReference>
<keyword evidence="4" id="KW-1185">Reference proteome</keyword>
<evidence type="ECO:0000256" key="1">
    <source>
        <dbReference type="SAM" id="MobiDB-lite"/>
    </source>
</evidence>
<evidence type="ECO:0000313" key="3">
    <source>
        <dbReference type="EMBL" id="KAI9278540.1"/>
    </source>
</evidence>
<dbReference type="SUPFAM" id="SSF52047">
    <property type="entry name" value="RNI-like"/>
    <property type="match status" value="1"/>
</dbReference>
<reference evidence="3" key="1">
    <citation type="journal article" date="2022" name="IScience">
        <title>Evolution of zygomycete secretomes and the origins of terrestrial fungal ecologies.</title>
        <authorList>
            <person name="Chang Y."/>
            <person name="Wang Y."/>
            <person name="Mondo S."/>
            <person name="Ahrendt S."/>
            <person name="Andreopoulos W."/>
            <person name="Barry K."/>
            <person name="Beard J."/>
            <person name="Benny G.L."/>
            <person name="Blankenship S."/>
            <person name="Bonito G."/>
            <person name="Cuomo C."/>
            <person name="Desiro A."/>
            <person name="Gervers K.A."/>
            <person name="Hundley H."/>
            <person name="Kuo A."/>
            <person name="LaButti K."/>
            <person name="Lang B.F."/>
            <person name="Lipzen A."/>
            <person name="O'Donnell K."/>
            <person name="Pangilinan J."/>
            <person name="Reynolds N."/>
            <person name="Sandor L."/>
            <person name="Smith M.E."/>
            <person name="Tsang A."/>
            <person name="Grigoriev I.V."/>
            <person name="Stajich J.E."/>
            <person name="Spatafora J.W."/>
        </authorList>
    </citation>
    <scope>NUCLEOTIDE SEQUENCE</scope>
    <source>
        <strain evidence="3">RSA 2281</strain>
    </source>
</reference>
<organism evidence="3 4">
    <name type="scientific">Phascolomyces articulosus</name>
    <dbReference type="NCBI Taxonomy" id="60185"/>
    <lineage>
        <taxon>Eukaryota</taxon>
        <taxon>Fungi</taxon>
        <taxon>Fungi incertae sedis</taxon>
        <taxon>Mucoromycota</taxon>
        <taxon>Mucoromycotina</taxon>
        <taxon>Mucoromycetes</taxon>
        <taxon>Mucorales</taxon>
        <taxon>Lichtheimiaceae</taxon>
        <taxon>Phascolomyces</taxon>
    </lineage>
</organism>
<sequence length="285" mass="33269">MEQNNIRAALDVYDNGIKSMISLMSDMENNTAKKNTEKQNQNNGTAQRWSLSSKKKKSRNTTKYQQIQQDLLILKTERQSTFTTLLQNSYRFHHSIPSEILYKIFGYLDQVNDFWQCMHVCKRWCYFSMTFSPFWNQLSHIDTPPNSRSTAMIIDRHKSTHALYLNGPLNPNIPLQTILDILQLISDNNHNIVKLGIKSIKFTDNEAERLGNILNRMKNPPLKHVEFIECKISDDKIISTIIESCSAMSRITFEEESDSQWITIFRRGIYENKLRKPIVPFLSLT</sequence>
<protein>
    <recommendedName>
        <fullName evidence="2">F-box domain-containing protein</fullName>
    </recommendedName>
</protein>
<feature type="compositionally biased region" description="Polar residues" evidence="1">
    <location>
        <begin position="33"/>
        <end position="49"/>
    </location>
</feature>
<dbReference type="Pfam" id="PF12937">
    <property type="entry name" value="F-box-like"/>
    <property type="match status" value="1"/>
</dbReference>
<dbReference type="InterPro" id="IPR001810">
    <property type="entry name" value="F-box_dom"/>
</dbReference>
<accession>A0AAD5KC15</accession>
<gene>
    <name evidence="3" type="ORF">BDA99DRAFT_492464</name>
</gene>
<dbReference type="InterPro" id="IPR032675">
    <property type="entry name" value="LRR_dom_sf"/>
</dbReference>
<evidence type="ECO:0000313" key="4">
    <source>
        <dbReference type="Proteomes" id="UP001209540"/>
    </source>
</evidence>
<evidence type="ECO:0000259" key="2">
    <source>
        <dbReference type="PROSITE" id="PS50181"/>
    </source>
</evidence>